<evidence type="ECO:0000313" key="1">
    <source>
        <dbReference type="EMBL" id="QPT10156.1"/>
    </source>
</evidence>
<dbReference type="RefSeq" id="WP_151606913.1">
    <property type="nucleotide sequence ID" value="NZ_CP065713.1"/>
</dbReference>
<dbReference type="EMBL" id="CP065713">
    <property type="protein sequence ID" value="QPT10156.1"/>
    <property type="molecule type" value="Genomic_DNA"/>
</dbReference>
<gene>
    <name evidence="1" type="ORF">I6G38_08070</name>
</gene>
<evidence type="ECO:0000313" key="2">
    <source>
        <dbReference type="Proteomes" id="UP000594836"/>
    </source>
</evidence>
<dbReference type="AlphaFoldDB" id="A0A7T3ACI6"/>
<proteinExistence type="predicted"/>
<dbReference type="InterPro" id="IPR021617">
    <property type="entry name" value="DUF3231"/>
</dbReference>
<accession>A0A7T3ACI6</accession>
<dbReference type="Pfam" id="PF11553">
    <property type="entry name" value="DUF3231"/>
    <property type="match status" value="1"/>
</dbReference>
<sequence length="197" mass="22419">MAQQVEIGRPEGKTSYSGYAERYYEQARSQRQTLSASEYVAVTEGYLREFVCMGQCNLYLGSAKDAKIKESIKIYLEDVCNPNIQEMKKILDDGGYALPAPMEETKGPDDIREVDMNAINDRAIVIAQWFAIRGFMTLWDNFAIMSQRTDVRDAFIRNYHRANRWHVAIYEMALESGHLKPLPIVGNHHVGHPGTSP</sequence>
<dbReference type="InterPro" id="IPR012347">
    <property type="entry name" value="Ferritin-like"/>
</dbReference>
<protein>
    <submittedName>
        <fullName evidence="1">DUF3231 family protein</fullName>
    </submittedName>
</protein>
<dbReference type="Proteomes" id="UP000594836">
    <property type="component" value="Chromosome"/>
</dbReference>
<organism evidence="1 2">
    <name type="scientific">Sphingomonas paucimobilis</name>
    <name type="common">Pseudomonas paucimobilis</name>
    <dbReference type="NCBI Taxonomy" id="13689"/>
    <lineage>
        <taxon>Bacteria</taxon>
        <taxon>Pseudomonadati</taxon>
        <taxon>Pseudomonadota</taxon>
        <taxon>Alphaproteobacteria</taxon>
        <taxon>Sphingomonadales</taxon>
        <taxon>Sphingomonadaceae</taxon>
        <taxon>Sphingomonas</taxon>
    </lineage>
</organism>
<reference evidence="1 2" key="1">
    <citation type="submission" date="2020-12" db="EMBL/GenBank/DDBJ databases">
        <title>FDA dAtabase for Regulatory Grade micrObial Sequences (FDA-ARGOS): Supporting development and validation of Infectious Disease Dx tests.</title>
        <authorList>
            <person name="Sproer C."/>
            <person name="Gronow S."/>
            <person name="Severitt S."/>
            <person name="Schroder I."/>
            <person name="Tallon L."/>
            <person name="Sadzewicz L."/>
            <person name="Zhao X."/>
            <person name="Boylan J."/>
            <person name="Ott S."/>
            <person name="Bowen H."/>
            <person name="Vavikolanu K."/>
            <person name="Mehta A."/>
            <person name="Aluvathingal J."/>
            <person name="Nadendla S."/>
            <person name="Lowell S."/>
            <person name="Myers T."/>
            <person name="Yan Y."/>
            <person name="Sichtig H."/>
        </authorList>
    </citation>
    <scope>NUCLEOTIDE SEQUENCE [LARGE SCALE GENOMIC DNA]</scope>
    <source>
        <strain evidence="1 2">FDAARGOS_881</strain>
    </source>
</reference>
<dbReference type="Gene3D" id="1.20.1260.10">
    <property type="match status" value="1"/>
</dbReference>
<name>A0A7T3ACI6_SPHPI</name>